<feature type="transmembrane region" description="Helical" evidence="11">
    <location>
        <begin position="17"/>
        <end position="37"/>
    </location>
</feature>
<feature type="transmembrane region" description="Helical" evidence="11">
    <location>
        <begin position="424"/>
        <end position="443"/>
    </location>
</feature>
<evidence type="ECO:0000256" key="4">
    <source>
        <dbReference type="ARBA" id="ARBA00022475"/>
    </source>
</evidence>
<evidence type="ECO:0000256" key="10">
    <source>
        <dbReference type="SAM" id="MobiDB-lite"/>
    </source>
</evidence>
<organism evidence="14 15">
    <name type="scientific">Palleronia abyssalis</name>
    <dbReference type="NCBI Taxonomy" id="1501240"/>
    <lineage>
        <taxon>Bacteria</taxon>
        <taxon>Pseudomonadati</taxon>
        <taxon>Pseudomonadota</taxon>
        <taxon>Alphaproteobacteria</taxon>
        <taxon>Rhodobacterales</taxon>
        <taxon>Roseobacteraceae</taxon>
        <taxon>Palleronia</taxon>
    </lineage>
</organism>
<proteinExistence type="inferred from homology"/>
<dbReference type="PANTHER" id="PTHR30046">
    <property type="entry name" value="FLAGELLAR M-RING PROTEIN"/>
    <property type="match status" value="1"/>
</dbReference>
<evidence type="ECO:0000256" key="1">
    <source>
        <dbReference type="ARBA" id="ARBA00004117"/>
    </source>
</evidence>
<keyword evidence="8 9" id="KW-0975">Bacterial flagellum</keyword>
<keyword evidence="14" id="KW-0969">Cilium</keyword>
<dbReference type="Gene3D" id="3.30.300.30">
    <property type="match status" value="1"/>
</dbReference>
<feature type="domain" description="Flagellar M-ring N-terminal" evidence="12">
    <location>
        <begin position="38"/>
        <end position="207"/>
    </location>
</feature>
<evidence type="ECO:0000256" key="9">
    <source>
        <dbReference type="PIRNR" id="PIRNR004862"/>
    </source>
</evidence>
<dbReference type="AlphaFoldDB" id="A0A2R8BWW7"/>
<dbReference type="PRINTS" id="PR01009">
    <property type="entry name" value="FLGMRINGFLIF"/>
</dbReference>
<dbReference type="GO" id="GO:0003774">
    <property type="term" value="F:cytoskeletal motor activity"/>
    <property type="evidence" value="ECO:0007669"/>
    <property type="project" value="InterPro"/>
</dbReference>
<protein>
    <recommendedName>
        <fullName evidence="9">Flagellar M-ring protein</fullName>
    </recommendedName>
</protein>
<dbReference type="NCBIfam" id="TIGR00206">
    <property type="entry name" value="fliF"/>
    <property type="match status" value="1"/>
</dbReference>
<comment type="subcellular location">
    <subcellularLocation>
        <location evidence="1 9">Bacterial flagellum basal body</location>
    </subcellularLocation>
    <subcellularLocation>
        <location evidence="2">Cell membrane</location>
        <topology evidence="2">Multi-pass membrane protein</topology>
    </subcellularLocation>
</comment>
<keyword evidence="14" id="KW-0282">Flagellum</keyword>
<dbReference type="OrthoDB" id="9807026at2"/>
<comment type="function">
    <text evidence="9">The M ring may be actively involved in energy transduction.</text>
</comment>
<name>A0A2R8BWW7_9RHOB</name>
<dbReference type="InterPro" id="IPR013556">
    <property type="entry name" value="Flag_M-ring_C"/>
</dbReference>
<evidence type="ECO:0000256" key="5">
    <source>
        <dbReference type="ARBA" id="ARBA00022692"/>
    </source>
</evidence>
<dbReference type="Pfam" id="PF01514">
    <property type="entry name" value="YscJ_FliF"/>
    <property type="match status" value="1"/>
</dbReference>
<dbReference type="Pfam" id="PF08345">
    <property type="entry name" value="YscJ_FliF_C"/>
    <property type="match status" value="1"/>
</dbReference>
<dbReference type="InterPro" id="IPR043427">
    <property type="entry name" value="YscJ/FliF"/>
</dbReference>
<keyword evidence="4" id="KW-1003">Cell membrane</keyword>
<keyword evidence="5 11" id="KW-0812">Transmembrane</keyword>
<keyword evidence="7 11" id="KW-0472">Membrane</keyword>
<evidence type="ECO:0000256" key="3">
    <source>
        <dbReference type="ARBA" id="ARBA00007971"/>
    </source>
</evidence>
<feature type="compositionally biased region" description="Polar residues" evidence="10">
    <location>
        <begin position="274"/>
        <end position="285"/>
    </location>
</feature>
<evidence type="ECO:0000256" key="6">
    <source>
        <dbReference type="ARBA" id="ARBA00022989"/>
    </source>
</evidence>
<feature type="domain" description="Flagellar M-ring C-terminal" evidence="13">
    <location>
        <begin position="235"/>
        <end position="397"/>
    </location>
</feature>
<dbReference type="InterPro" id="IPR000067">
    <property type="entry name" value="FlgMring_FliF"/>
</dbReference>
<evidence type="ECO:0000256" key="8">
    <source>
        <dbReference type="ARBA" id="ARBA00023143"/>
    </source>
</evidence>
<dbReference type="GO" id="GO:0005886">
    <property type="term" value="C:plasma membrane"/>
    <property type="evidence" value="ECO:0007669"/>
    <property type="project" value="UniProtKB-SubCell"/>
</dbReference>
<dbReference type="GO" id="GO:0071973">
    <property type="term" value="P:bacterial-type flagellum-dependent cell motility"/>
    <property type="evidence" value="ECO:0007669"/>
    <property type="project" value="InterPro"/>
</dbReference>
<keyword evidence="14" id="KW-0966">Cell projection</keyword>
<feature type="region of interest" description="Disordered" evidence="10">
    <location>
        <begin position="270"/>
        <end position="321"/>
    </location>
</feature>
<evidence type="ECO:0000313" key="14">
    <source>
        <dbReference type="EMBL" id="SPJ24654.1"/>
    </source>
</evidence>
<dbReference type="GO" id="GO:0009431">
    <property type="term" value="C:bacterial-type flagellum basal body, MS ring"/>
    <property type="evidence" value="ECO:0007669"/>
    <property type="project" value="InterPro"/>
</dbReference>
<dbReference type="PANTHER" id="PTHR30046:SF0">
    <property type="entry name" value="FLAGELLAR M-RING PROTEIN"/>
    <property type="match status" value="1"/>
</dbReference>
<comment type="similarity">
    <text evidence="3 9">Belongs to the FliF family.</text>
</comment>
<dbReference type="Proteomes" id="UP000244912">
    <property type="component" value="Unassembled WGS sequence"/>
</dbReference>
<evidence type="ECO:0000256" key="2">
    <source>
        <dbReference type="ARBA" id="ARBA00004651"/>
    </source>
</evidence>
<dbReference type="RefSeq" id="WP_108894479.1">
    <property type="nucleotide sequence ID" value="NZ_ONZF01000005.1"/>
</dbReference>
<evidence type="ECO:0000259" key="13">
    <source>
        <dbReference type="Pfam" id="PF08345"/>
    </source>
</evidence>
<dbReference type="PIRSF" id="PIRSF004862">
    <property type="entry name" value="FliF"/>
    <property type="match status" value="1"/>
</dbReference>
<keyword evidence="6 11" id="KW-1133">Transmembrane helix</keyword>
<gene>
    <name evidence="14" type="primary">fliF</name>
    <name evidence="14" type="ORF">PAA8504_02491</name>
</gene>
<dbReference type="InterPro" id="IPR006182">
    <property type="entry name" value="FliF_N_dom"/>
</dbReference>
<sequence>MQELISVWQALSLQRRIVVIGATVAMFALVLGVARMASRPEMSLLYSGLEPGAAGEVVQALEQRGVVYDVRAGAIFVEDSQRDGLRMTLASEGLPADSSAGYELLDQMSGFGTTSQMFDAAYWRAKEGELARTIVASPSVQAARVHIANTGTKPFQRDVTPTASVTITPAGGGISTSHAKALRFLVASAVAGLSPEQVSIIDGNGGVILGGEDTPQGGQGQSKAEQLKRNVERLLEARVGYGNVVVEVNVETVNETEQIVERRIDPESRVAISQDIQQSKESSSDAGGGNVTVASNLPGGDAETDGPTASSQMSESRETVNYEVSQIERQVTRAPGSVSRITTAVLIDGVTQTAEDGTVEWSPRPETEIAALRELVAATIGFNEDRGDTLSVQSMRFEPLPSEGTAPGSGAFTGPIDVMRLAQLAILALAAIALGLFVVRPILAKGSAATALPAPDTDTEEDGEVLSGEVFFGDGMPMMGDGGGFFVGDDEPSEPTAVERLRQLIDERQEESLEILKSWMEDDGEKA</sequence>
<evidence type="ECO:0000313" key="15">
    <source>
        <dbReference type="Proteomes" id="UP000244912"/>
    </source>
</evidence>
<evidence type="ECO:0000256" key="7">
    <source>
        <dbReference type="ARBA" id="ARBA00023136"/>
    </source>
</evidence>
<evidence type="ECO:0000256" key="11">
    <source>
        <dbReference type="SAM" id="Phobius"/>
    </source>
</evidence>
<dbReference type="InterPro" id="IPR045851">
    <property type="entry name" value="AMP-bd_C_sf"/>
</dbReference>
<reference evidence="14 15" key="1">
    <citation type="submission" date="2018-03" db="EMBL/GenBank/DDBJ databases">
        <authorList>
            <person name="Keele B.F."/>
        </authorList>
    </citation>
    <scope>NUCLEOTIDE SEQUENCE [LARGE SCALE GENOMIC DNA]</scope>
    <source>
        <strain evidence="14 15">CECT 8504</strain>
    </source>
</reference>
<dbReference type="EMBL" id="ONZF01000005">
    <property type="protein sequence ID" value="SPJ24654.1"/>
    <property type="molecule type" value="Genomic_DNA"/>
</dbReference>
<evidence type="ECO:0000259" key="12">
    <source>
        <dbReference type="Pfam" id="PF01514"/>
    </source>
</evidence>
<keyword evidence="15" id="KW-1185">Reference proteome</keyword>
<accession>A0A2R8BWW7</accession>